<organism evidence="2 3">
    <name type="scientific">Anaerofustis stercorihominis</name>
    <dbReference type="NCBI Taxonomy" id="214853"/>
    <lineage>
        <taxon>Bacteria</taxon>
        <taxon>Bacillati</taxon>
        <taxon>Bacillota</taxon>
        <taxon>Clostridia</taxon>
        <taxon>Eubacteriales</taxon>
        <taxon>Eubacteriaceae</taxon>
        <taxon>Anaerofustis</taxon>
    </lineage>
</organism>
<reference evidence="2 3" key="1">
    <citation type="submission" date="2018-08" db="EMBL/GenBank/DDBJ databases">
        <title>A genome reference for cultivated species of the human gut microbiota.</title>
        <authorList>
            <person name="Zou Y."/>
            <person name="Xue W."/>
            <person name="Luo G."/>
        </authorList>
    </citation>
    <scope>NUCLEOTIDE SEQUENCE [LARGE SCALE GENOMIC DNA]</scope>
    <source>
        <strain evidence="2 3">AM25-6</strain>
    </source>
</reference>
<dbReference type="InterPro" id="IPR024300">
    <property type="entry name" value="SipL_SPOCS_dom"/>
</dbReference>
<dbReference type="Pfam" id="PF12673">
    <property type="entry name" value="SipL"/>
    <property type="match status" value="1"/>
</dbReference>
<dbReference type="AlphaFoldDB" id="A0A3E3E0B3"/>
<sequence>MEFEQMVKKINLTSKEDNIEVVTEVFENVKILDNMSNIERILLSNTEAVIKNIALKNGKFVLKGILKLNILYLGENEALASVDKNIEFFVNLGEGEKWDKIFNLRASIASIETRVIKKRRIEVSANVKISGVSIIPEDINVMNDNNIEGLEIKTNSDICSVFDLNSTKETFTFKKDVPLSDSVSVLFVFAKLRDVNTNASGVGVLYSAKVEVTLIYKVGFEDDSDTKIEKLIYPINHFIEKDPKLKCDYYNIVPSVESVSGEYVMDDEDSYIEITMDLISSTLFCEKKEVNIIEDAYSTNRNSLPVLKEHSIVMLGSDFEKKMKVTNSKTLIDTDMIGGVIGDMEYVKFDYSVDESILSVEGSVVTQVVTYIDNDSRYYVDTINVPFELKEEISGGENLDLFVDVNVNNLVVTSLNQTISIDGEVIVSGYMFDTKEVSDIATIENIEAEEENVDSIKVKVYYKEKNESLWDIGKKNLIAKEDILNMNGFESEEDVLESCPLIIK</sequence>
<evidence type="ECO:0000259" key="1">
    <source>
        <dbReference type="Pfam" id="PF12673"/>
    </source>
</evidence>
<dbReference type="RefSeq" id="WP_117531073.1">
    <property type="nucleotide sequence ID" value="NZ_CAUFKS010000098.1"/>
</dbReference>
<protein>
    <submittedName>
        <fullName evidence="2">DUF3794 domain-containing protein</fullName>
    </submittedName>
</protein>
<dbReference type="EMBL" id="QUSM01000002">
    <property type="protein sequence ID" value="RGD74984.1"/>
    <property type="molecule type" value="Genomic_DNA"/>
</dbReference>
<evidence type="ECO:0000313" key="3">
    <source>
        <dbReference type="Proteomes" id="UP000261212"/>
    </source>
</evidence>
<gene>
    <name evidence="2" type="ORF">DW687_01295</name>
</gene>
<feature type="domain" description="SipL SPOCS" evidence="1">
    <location>
        <begin position="37"/>
        <end position="114"/>
    </location>
</feature>
<comment type="caution">
    <text evidence="2">The sequence shown here is derived from an EMBL/GenBank/DDBJ whole genome shotgun (WGS) entry which is preliminary data.</text>
</comment>
<proteinExistence type="predicted"/>
<name>A0A3E3E0B3_9FIRM</name>
<accession>A0A3E3E0B3</accession>
<dbReference type="Proteomes" id="UP000261212">
    <property type="component" value="Unassembled WGS sequence"/>
</dbReference>
<evidence type="ECO:0000313" key="2">
    <source>
        <dbReference type="EMBL" id="RGD74984.1"/>
    </source>
</evidence>